<gene>
    <name evidence="2" type="ORF">OB236_24935</name>
</gene>
<dbReference type="Proteomes" id="UP001652445">
    <property type="component" value="Unassembled WGS sequence"/>
</dbReference>
<sequence length="109" mass="12312">MSLRPVELQFALHKNEEVGLKQNQLNNKPQQDQTLLAGAAAKQTEKERHVTGKADDVNQSSIRDQEKENSKQNKNKPRAKSSSTENDGEKPSTERRVHPFKGKHIDLSL</sequence>
<comment type="caution">
    <text evidence="2">The sequence shown here is derived from an EMBL/GenBank/DDBJ whole genome shotgun (WGS) entry which is preliminary data.</text>
</comment>
<proteinExistence type="predicted"/>
<evidence type="ECO:0000256" key="1">
    <source>
        <dbReference type="SAM" id="MobiDB-lite"/>
    </source>
</evidence>
<keyword evidence="3" id="KW-1185">Reference proteome</keyword>
<reference evidence="2 3" key="1">
    <citation type="submission" date="2022-09" db="EMBL/GenBank/DDBJ databases">
        <authorList>
            <person name="Han X.L."/>
            <person name="Wang Q."/>
            <person name="Lu T."/>
        </authorList>
    </citation>
    <scope>NUCLEOTIDE SEQUENCE [LARGE SCALE GENOMIC DNA]</scope>
    <source>
        <strain evidence="2 3">WQ 127069</strain>
    </source>
</reference>
<protein>
    <submittedName>
        <fullName evidence="2">Uncharacterized protein</fullName>
    </submittedName>
</protein>
<dbReference type="RefSeq" id="WP_262686334.1">
    <property type="nucleotide sequence ID" value="NZ_JAOQIO010000094.1"/>
</dbReference>
<accession>A0ABT2UL39</accession>
<feature type="compositionally biased region" description="Basic and acidic residues" evidence="1">
    <location>
        <begin position="87"/>
        <end position="109"/>
    </location>
</feature>
<dbReference type="EMBL" id="JAOQIO010000094">
    <property type="protein sequence ID" value="MCU6795361.1"/>
    <property type="molecule type" value="Genomic_DNA"/>
</dbReference>
<evidence type="ECO:0000313" key="2">
    <source>
        <dbReference type="EMBL" id="MCU6795361.1"/>
    </source>
</evidence>
<organism evidence="2 3">
    <name type="scientific">Paenibacillus baimaensis</name>
    <dbReference type="NCBI Taxonomy" id="2982185"/>
    <lineage>
        <taxon>Bacteria</taxon>
        <taxon>Bacillati</taxon>
        <taxon>Bacillota</taxon>
        <taxon>Bacilli</taxon>
        <taxon>Bacillales</taxon>
        <taxon>Paenibacillaceae</taxon>
        <taxon>Paenibacillus</taxon>
    </lineage>
</organism>
<evidence type="ECO:0000313" key="3">
    <source>
        <dbReference type="Proteomes" id="UP001652445"/>
    </source>
</evidence>
<feature type="compositionally biased region" description="Basic and acidic residues" evidence="1">
    <location>
        <begin position="43"/>
        <end position="56"/>
    </location>
</feature>
<feature type="region of interest" description="Disordered" evidence="1">
    <location>
        <begin position="38"/>
        <end position="109"/>
    </location>
</feature>
<name>A0ABT2UL39_9BACL</name>